<dbReference type="AlphaFoldDB" id="A0A5E4QHW0"/>
<dbReference type="Proteomes" id="UP000324832">
    <property type="component" value="Unassembled WGS sequence"/>
</dbReference>
<organism evidence="1 2">
    <name type="scientific">Leptidea sinapis</name>
    <dbReference type="NCBI Taxonomy" id="189913"/>
    <lineage>
        <taxon>Eukaryota</taxon>
        <taxon>Metazoa</taxon>
        <taxon>Ecdysozoa</taxon>
        <taxon>Arthropoda</taxon>
        <taxon>Hexapoda</taxon>
        <taxon>Insecta</taxon>
        <taxon>Pterygota</taxon>
        <taxon>Neoptera</taxon>
        <taxon>Endopterygota</taxon>
        <taxon>Lepidoptera</taxon>
        <taxon>Glossata</taxon>
        <taxon>Ditrysia</taxon>
        <taxon>Papilionoidea</taxon>
        <taxon>Pieridae</taxon>
        <taxon>Dismorphiinae</taxon>
        <taxon>Leptidea</taxon>
    </lineage>
</organism>
<evidence type="ECO:0000313" key="2">
    <source>
        <dbReference type="Proteomes" id="UP000324832"/>
    </source>
</evidence>
<name>A0A5E4QHW0_9NEOP</name>
<proteinExistence type="predicted"/>
<accession>A0A5E4QHW0</accession>
<evidence type="ECO:0000313" key="1">
    <source>
        <dbReference type="EMBL" id="VVC97122.1"/>
    </source>
</evidence>
<keyword evidence="2" id="KW-1185">Reference proteome</keyword>
<dbReference type="EMBL" id="FZQP02003035">
    <property type="protein sequence ID" value="VVC97122.1"/>
    <property type="molecule type" value="Genomic_DNA"/>
</dbReference>
<gene>
    <name evidence="1" type="ORF">LSINAPIS_LOCUS8488</name>
</gene>
<sequence length="62" mass="7040">MVVCALSVQKRFTKTPLIFIIRFNNKALVLRAPHWPRLLAPGDARCPPKGITLVDFLIIKLK</sequence>
<reference evidence="1 2" key="1">
    <citation type="submission" date="2017-07" db="EMBL/GenBank/DDBJ databases">
        <authorList>
            <person name="Talla V."/>
            <person name="Backstrom N."/>
        </authorList>
    </citation>
    <scope>NUCLEOTIDE SEQUENCE [LARGE SCALE GENOMIC DNA]</scope>
</reference>
<protein>
    <submittedName>
        <fullName evidence="1">Uncharacterized protein</fullName>
    </submittedName>
</protein>